<dbReference type="RefSeq" id="WP_219042516.1">
    <property type="nucleotide sequence ID" value="NZ_JAHWDQ010000001.1"/>
</dbReference>
<dbReference type="PANTHER" id="PTHR38684">
    <property type="entry name" value="PROTEIN AMPE"/>
    <property type="match status" value="1"/>
</dbReference>
<evidence type="ECO:0000256" key="1">
    <source>
        <dbReference type="SAM" id="Phobius"/>
    </source>
</evidence>
<gene>
    <name evidence="2" type="primary">ampE</name>
    <name evidence="2" type="ORF">KXJ70_05980</name>
</gene>
<feature type="transmembrane region" description="Helical" evidence="1">
    <location>
        <begin position="6"/>
        <end position="22"/>
    </location>
</feature>
<keyword evidence="1" id="KW-1133">Transmembrane helix</keyword>
<feature type="transmembrane region" description="Helical" evidence="1">
    <location>
        <begin position="68"/>
        <end position="85"/>
    </location>
</feature>
<organism evidence="2 3">
    <name type="scientific">Zhongshania aquimaris</name>
    <dbReference type="NCBI Taxonomy" id="2857107"/>
    <lineage>
        <taxon>Bacteria</taxon>
        <taxon>Pseudomonadati</taxon>
        <taxon>Pseudomonadota</taxon>
        <taxon>Gammaproteobacteria</taxon>
        <taxon>Cellvibrionales</taxon>
        <taxon>Spongiibacteraceae</taxon>
        <taxon>Zhongshania</taxon>
    </lineage>
</organism>
<comment type="caution">
    <text evidence="2">The sequence shown here is derived from an EMBL/GenBank/DDBJ whole genome shotgun (WGS) entry which is preliminary data.</text>
</comment>
<dbReference type="Pfam" id="PF17113">
    <property type="entry name" value="AmpE"/>
    <property type="match status" value="1"/>
</dbReference>
<keyword evidence="3" id="KW-1185">Reference proteome</keyword>
<accession>A0ABS6VPR4</accession>
<dbReference type="InterPro" id="IPR052966">
    <property type="entry name" value="Beta-lactamase_Reg"/>
</dbReference>
<protein>
    <submittedName>
        <fullName evidence="2">Regulatory signaling modulator protein AmpE</fullName>
    </submittedName>
</protein>
<reference evidence="2" key="1">
    <citation type="submission" date="2021-07" db="EMBL/GenBank/DDBJ databases">
        <title>Zhongshania sp. CAU 1632 isolated from seawater.</title>
        <authorList>
            <person name="Kim W."/>
        </authorList>
    </citation>
    <scope>NUCLEOTIDE SEQUENCE</scope>
    <source>
        <strain evidence="2">CAU 1632</strain>
    </source>
</reference>
<feature type="transmembrane region" description="Helical" evidence="1">
    <location>
        <begin position="187"/>
        <end position="209"/>
    </location>
</feature>
<name>A0ABS6VPR4_9GAMM</name>
<evidence type="ECO:0000313" key="3">
    <source>
        <dbReference type="Proteomes" id="UP001166291"/>
    </source>
</evidence>
<feature type="transmembrane region" description="Helical" evidence="1">
    <location>
        <begin position="43"/>
        <end position="62"/>
    </location>
</feature>
<feature type="transmembrane region" description="Helical" evidence="1">
    <location>
        <begin position="146"/>
        <end position="167"/>
    </location>
</feature>
<evidence type="ECO:0000313" key="2">
    <source>
        <dbReference type="EMBL" id="MBW2940312.1"/>
    </source>
</evidence>
<dbReference type="EMBL" id="JAHWDQ010000001">
    <property type="protein sequence ID" value="MBW2940312.1"/>
    <property type="molecule type" value="Genomic_DNA"/>
</dbReference>
<dbReference type="InterPro" id="IPR031347">
    <property type="entry name" value="AmpE"/>
</dbReference>
<dbReference type="PANTHER" id="PTHR38684:SF1">
    <property type="entry name" value="PROTEIN AMPE"/>
    <property type="match status" value="1"/>
</dbReference>
<sequence length="284" mass="32017">MEFFAILIAWAAVQFWGSGGVIQEDQWFARYRAMTSDMGSSTLRLLMLVALPVLSVFAVLWLLGPLLFGLPVFLLSVALLLYSLGRGDFQIQLKLYLNSWQRGDLEGAYQHGRGFSTELCETGAENALQLHLSVRKAMFYQGFERWFAVVFWFVLAGPAAALAYRLLFLLANDDQLRQEDRDRAAVALFYMEWLPVRLLGFAFAIIGNFDTCISAWREHVESQQPSAEILDDVGMKALPVYLPEGQVDGEQFVKLATEELLAVQHLLSRSLLVWVCVVAVVQLI</sequence>
<dbReference type="Proteomes" id="UP001166291">
    <property type="component" value="Unassembled WGS sequence"/>
</dbReference>
<keyword evidence="1" id="KW-0812">Transmembrane</keyword>
<proteinExistence type="predicted"/>
<keyword evidence="1" id="KW-0472">Membrane</keyword>